<feature type="domain" description="RING-type" evidence="3">
    <location>
        <begin position="915"/>
        <end position="962"/>
    </location>
</feature>
<dbReference type="Pfam" id="PF14634">
    <property type="entry name" value="zf-RING_5"/>
    <property type="match status" value="1"/>
</dbReference>
<dbReference type="PANTHER" id="PTHR21319">
    <property type="entry name" value="RING FINGER AND CHY ZINC FINGER DOMAIN-CONTAINING PROTEIN 1"/>
    <property type="match status" value="1"/>
</dbReference>
<dbReference type="Proteomes" id="UP001189429">
    <property type="component" value="Unassembled WGS sequence"/>
</dbReference>
<keyword evidence="6" id="KW-1185">Reference proteome</keyword>
<sequence>MATGAPAAAISASQLDRLAAPPTFASQDPAHTTGRSKGGKGGFIPRRRTEDAWTNDDYLRQICRDEFDSMRASFTETVGAAVGKTVANSHDALCLRTQVTAQSTSMDQQQEQAAIRPQGNRLDHHGAEWVRMRSELDEFHKFPAVADQRPVAPVAVPNGFHRDPGDTGLVAVAQRATTREAASKAMSDYLSKLSSTPEECMTEARGQAPTERFEMQLHGMVGQAARKVFRPLPNLKQGGSWREFTAAAPGSDAGARLPRQAPRAGQDGVILRRCRAAVADAIPGNIERYSDRERGILSIGWDRVLRVEVRPGDYPSSLFWNPDRLSKHGHSKDALAQATAAIAAPQRLAAVHGDSNFSSKDALTLGETISIDAVDWAHARQAPRGDASAALQALLARNLLGERALVLPTGSGCLGRATPVAAPSRASGAPYFDATSGLDAPELDARARQLPLTPPLSRDPPPSFPLDFRRAFPPLGQELVFFILRHLGAPEPFVTSANSAVLEIDANTDIGVGGLVPACAGDAGGVAARVAGLSQGVRAVSRSGPPGSQGRALGTLASKALYLDLWKSGPFVATPAAAGAGDALHPLASEGHAATRLPLPSSPCCAACRAGSSFLPVLARSGLVPHSRPARGFLAAARSRHHAPKTFDDWPLADEPTSLPRVGGPSLRAHGPAETAHSAGALGRAAAASFVDLPDFFDRDGLPDDDILPLRARPLRRMWLRVDEGAAEMSVTPHGVNKLFTAWRPRALPGATGELPGTADPPTEAWEGAGGEASPAALQCWQCRSICFHGQDSIEWRTVADSVAIDGGGSAGGRAAHELDRALVREVLCHRCGARQPAGEACQQCGEVFGAYFCGACNFWDDEGPQKAVFHCAQCGICRVGGRENFFHCDTCGSCYPNEIRDTHVCVENAMRQNCPVCLGDLFQSTSQVTILTCGHTIHQDCLRELQMSCAGLQSLRCPLCSASLYRYDELWAEMDKQIADTPMPMEYQKTACGIVCNDCQQSSSVPFHVLGHKCPVCSSYNTRRA</sequence>
<evidence type="ECO:0000259" key="3">
    <source>
        <dbReference type="PROSITE" id="PS50089"/>
    </source>
</evidence>
<evidence type="ECO:0008006" key="7">
    <source>
        <dbReference type="Google" id="ProtNLM"/>
    </source>
</evidence>
<name>A0ABN9UDP6_9DINO</name>
<dbReference type="Pfam" id="PF14599">
    <property type="entry name" value="zinc_ribbon_6"/>
    <property type="match status" value="1"/>
</dbReference>
<keyword evidence="1" id="KW-0479">Metal-binding</keyword>
<dbReference type="SUPFAM" id="SSF57850">
    <property type="entry name" value="RING/U-box"/>
    <property type="match status" value="1"/>
</dbReference>
<feature type="region of interest" description="Disordered" evidence="2">
    <location>
        <begin position="1"/>
        <end position="48"/>
    </location>
</feature>
<accession>A0ABN9UDP6</accession>
<organism evidence="5 6">
    <name type="scientific">Prorocentrum cordatum</name>
    <dbReference type="NCBI Taxonomy" id="2364126"/>
    <lineage>
        <taxon>Eukaryota</taxon>
        <taxon>Sar</taxon>
        <taxon>Alveolata</taxon>
        <taxon>Dinophyceae</taxon>
        <taxon>Prorocentrales</taxon>
        <taxon>Prorocentraceae</taxon>
        <taxon>Prorocentrum</taxon>
    </lineage>
</organism>
<comment type="caution">
    <text evidence="5">The sequence shown here is derived from an EMBL/GenBank/DDBJ whole genome shotgun (WGS) entry which is preliminary data.</text>
</comment>
<dbReference type="EMBL" id="CAUYUJ010015738">
    <property type="protein sequence ID" value="CAK0857520.1"/>
    <property type="molecule type" value="Genomic_DNA"/>
</dbReference>
<dbReference type="PROSITE" id="PS51270">
    <property type="entry name" value="ZF_CTCHY"/>
    <property type="match status" value="1"/>
</dbReference>
<dbReference type="PANTHER" id="PTHR21319:SF53">
    <property type="entry name" value="RING FINGER AND CHY ZINC FINGER DOMAIN-CONTAINING PROTEIN 1"/>
    <property type="match status" value="1"/>
</dbReference>
<reference evidence="5" key="1">
    <citation type="submission" date="2023-10" db="EMBL/GenBank/DDBJ databases">
        <authorList>
            <person name="Chen Y."/>
            <person name="Shah S."/>
            <person name="Dougan E. K."/>
            <person name="Thang M."/>
            <person name="Chan C."/>
        </authorList>
    </citation>
    <scope>NUCLEOTIDE SEQUENCE [LARGE SCALE GENOMIC DNA]</scope>
</reference>
<proteinExistence type="predicted"/>
<dbReference type="CDD" id="cd16464">
    <property type="entry name" value="RING-H2_Pirh2-like"/>
    <property type="match status" value="1"/>
</dbReference>
<dbReference type="InterPro" id="IPR013083">
    <property type="entry name" value="Znf_RING/FYVE/PHD"/>
</dbReference>
<feature type="region of interest" description="Disordered" evidence="2">
    <location>
        <begin position="751"/>
        <end position="770"/>
    </location>
</feature>
<feature type="domain" description="CTCHY-type" evidence="4">
    <location>
        <begin position="849"/>
        <end position="914"/>
    </location>
</feature>
<gene>
    <name evidence="5" type="ORF">PCOR1329_LOCUS47624</name>
</gene>
<dbReference type="PROSITE" id="PS50089">
    <property type="entry name" value="ZF_RING_2"/>
    <property type="match status" value="1"/>
</dbReference>
<dbReference type="InterPro" id="IPR017921">
    <property type="entry name" value="Znf_CTCHY"/>
</dbReference>
<keyword evidence="1" id="KW-0863">Zinc-finger</keyword>
<dbReference type="SMART" id="SM00184">
    <property type="entry name" value="RING"/>
    <property type="match status" value="1"/>
</dbReference>
<evidence type="ECO:0000313" key="6">
    <source>
        <dbReference type="Proteomes" id="UP001189429"/>
    </source>
</evidence>
<protein>
    <recommendedName>
        <fullName evidence="7">RING finger and CHY zinc finger domain-containing protein 1</fullName>
    </recommendedName>
</protein>
<feature type="compositionally biased region" description="Polar residues" evidence="2">
    <location>
        <begin position="24"/>
        <end position="35"/>
    </location>
</feature>
<evidence type="ECO:0000313" key="5">
    <source>
        <dbReference type="EMBL" id="CAK0857520.1"/>
    </source>
</evidence>
<dbReference type="Gene3D" id="3.30.40.10">
    <property type="entry name" value="Zinc/RING finger domain, C3HC4 (zinc finger)"/>
    <property type="match status" value="1"/>
</dbReference>
<evidence type="ECO:0000259" key="4">
    <source>
        <dbReference type="PROSITE" id="PS51270"/>
    </source>
</evidence>
<feature type="compositionally biased region" description="Low complexity" evidence="2">
    <location>
        <begin position="1"/>
        <end position="12"/>
    </location>
</feature>
<dbReference type="SUPFAM" id="SSF161245">
    <property type="entry name" value="Zinc hairpin stack"/>
    <property type="match status" value="1"/>
</dbReference>
<dbReference type="InterPro" id="IPR037275">
    <property type="entry name" value="Znf_CTCHY_sf"/>
</dbReference>
<dbReference type="Gene3D" id="2.20.28.10">
    <property type="match status" value="1"/>
</dbReference>
<evidence type="ECO:0000256" key="2">
    <source>
        <dbReference type="SAM" id="MobiDB-lite"/>
    </source>
</evidence>
<dbReference type="InterPro" id="IPR001841">
    <property type="entry name" value="Znf_RING"/>
</dbReference>
<evidence type="ECO:0000256" key="1">
    <source>
        <dbReference type="PROSITE-ProRule" id="PRU00175"/>
    </source>
</evidence>
<keyword evidence="1" id="KW-0862">Zinc</keyword>
<dbReference type="InterPro" id="IPR039512">
    <property type="entry name" value="RCHY1_zinc-ribbon"/>
</dbReference>